<dbReference type="InterPro" id="IPR031606">
    <property type="entry name" value="Kch1/2"/>
</dbReference>
<feature type="transmembrane region" description="Helical" evidence="1">
    <location>
        <begin position="37"/>
        <end position="62"/>
    </location>
</feature>
<keyword evidence="3" id="KW-1185">Reference proteome</keyword>
<dbReference type="GO" id="GO:0005886">
    <property type="term" value="C:plasma membrane"/>
    <property type="evidence" value="ECO:0007669"/>
    <property type="project" value="InterPro"/>
</dbReference>
<dbReference type="OrthoDB" id="2128042at2759"/>
<evidence type="ECO:0000313" key="2">
    <source>
        <dbReference type="EMBL" id="RIA93853.1"/>
    </source>
</evidence>
<feature type="transmembrane region" description="Helical" evidence="1">
    <location>
        <begin position="82"/>
        <end position="99"/>
    </location>
</feature>
<sequence length="415" mass="48972">MCFSKAKWKREVVQDHKFDFVCIEDFKTNNILIRIKYIFLYLIIIKTILVYIADLWTAGILLIFDRWSSTITPSIPLYISKWIYVGCIFMSFLLLAWDWKKARSIIASKDISYAFTSIITFRYYSLKSFAHYCFFCQINEQKKKADEIALFVFFTFKGWKNILFAEAPRQVINAITLHSIIRSKKNKNWIELDDYGSDIIERIAMALMAFILLVFVIKASKLVFAFILYIPLLLFHIRGNLKEYCCHKIDKRIEKLLKMNSHERRAKQRKIERAVAKGKLNNLKKKDKLQLNHPIRQPTLPVLDDDIYNNNNYYSMPNYNNNLPERIEPYDPRLNLSREAIRRAISPEPAYNSQYRRPSIPSSVISSVSSRANSPELVYNSNILYQQSHHGGVNNPTIPVRYAPQNERYNNNYYY</sequence>
<dbReference type="STRING" id="658196.A0A397T6N6"/>
<dbReference type="PANTHER" id="PTHR36424:SF1">
    <property type="entry name" value="LOW AFFINITY K(+) TRANSPORTER 1-RELATED"/>
    <property type="match status" value="1"/>
</dbReference>
<dbReference type="GO" id="GO:0015079">
    <property type="term" value="F:potassium ion transmembrane transporter activity"/>
    <property type="evidence" value="ECO:0007669"/>
    <property type="project" value="InterPro"/>
</dbReference>
<accession>A0A397T6N6</accession>
<keyword evidence="1" id="KW-0472">Membrane</keyword>
<protein>
    <submittedName>
        <fullName evidence="2">Uncharacterized protein</fullName>
    </submittedName>
</protein>
<evidence type="ECO:0000313" key="3">
    <source>
        <dbReference type="Proteomes" id="UP000265703"/>
    </source>
</evidence>
<dbReference type="Pfam" id="PF16944">
    <property type="entry name" value="KCH"/>
    <property type="match status" value="1"/>
</dbReference>
<proteinExistence type="predicted"/>
<dbReference type="Proteomes" id="UP000265703">
    <property type="component" value="Unassembled WGS sequence"/>
</dbReference>
<dbReference type="AlphaFoldDB" id="A0A397T6N6"/>
<evidence type="ECO:0000256" key="1">
    <source>
        <dbReference type="SAM" id="Phobius"/>
    </source>
</evidence>
<reference evidence="2 3" key="1">
    <citation type="submission" date="2018-06" db="EMBL/GenBank/DDBJ databases">
        <title>Comparative genomics reveals the genomic features of Rhizophagus irregularis, R. cerebriforme, R. diaphanum and Gigaspora rosea, and their symbiotic lifestyle signature.</title>
        <authorList>
            <person name="Morin E."/>
            <person name="San Clemente H."/>
            <person name="Chen E.C.H."/>
            <person name="De La Providencia I."/>
            <person name="Hainaut M."/>
            <person name="Kuo A."/>
            <person name="Kohler A."/>
            <person name="Murat C."/>
            <person name="Tang N."/>
            <person name="Roy S."/>
            <person name="Loubradou J."/>
            <person name="Henrissat B."/>
            <person name="Grigoriev I.V."/>
            <person name="Corradi N."/>
            <person name="Roux C."/>
            <person name="Martin F.M."/>
        </authorList>
    </citation>
    <scope>NUCLEOTIDE SEQUENCE [LARGE SCALE GENOMIC DNA]</scope>
    <source>
        <strain evidence="2 3">DAOM 227022</strain>
    </source>
</reference>
<dbReference type="PANTHER" id="PTHR36424">
    <property type="entry name" value="PHEROMONE-REGULATED MEMBRANE PROTEIN 6"/>
    <property type="match status" value="1"/>
</dbReference>
<dbReference type="EMBL" id="QKYT01000095">
    <property type="protein sequence ID" value="RIA93853.1"/>
    <property type="molecule type" value="Genomic_DNA"/>
</dbReference>
<keyword evidence="1" id="KW-0812">Transmembrane</keyword>
<organism evidence="2 3">
    <name type="scientific">Glomus cerebriforme</name>
    <dbReference type="NCBI Taxonomy" id="658196"/>
    <lineage>
        <taxon>Eukaryota</taxon>
        <taxon>Fungi</taxon>
        <taxon>Fungi incertae sedis</taxon>
        <taxon>Mucoromycota</taxon>
        <taxon>Glomeromycotina</taxon>
        <taxon>Glomeromycetes</taxon>
        <taxon>Glomerales</taxon>
        <taxon>Glomeraceae</taxon>
        <taxon>Glomus</taxon>
    </lineage>
</organism>
<comment type="caution">
    <text evidence="2">The sequence shown here is derived from an EMBL/GenBank/DDBJ whole genome shotgun (WGS) entry which is preliminary data.</text>
</comment>
<gene>
    <name evidence="2" type="ORF">C1645_690373</name>
</gene>
<keyword evidence="1" id="KW-1133">Transmembrane helix</keyword>
<name>A0A397T6N6_9GLOM</name>